<dbReference type="KEGG" id="aell:AELL_1379"/>
<feature type="binding site" evidence="1">
    <location>
        <position position="58"/>
    </location>
    <ligand>
        <name>substrate</name>
    </ligand>
</feature>
<reference evidence="2 4" key="2">
    <citation type="submission" date="2018-08" db="EMBL/GenBank/DDBJ databases">
        <title>Complete genome of the Arcobacter ellisii type strain LMG 26155.</title>
        <authorList>
            <person name="Miller W.G."/>
            <person name="Yee E."/>
            <person name="Bono J.L."/>
        </authorList>
    </citation>
    <scope>NUCLEOTIDE SEQUENCE [LARGE SCALE GENOMIC DNA]</scope>
    <source>
        <strain evidence="2 4">LMG 26155</strain>
    </source>
</reference>
<organism evidence="3 5">
    <name type="scientific">Arcobacter ellisii</name>
    <dbReference type="NCBI Taxonomy" id="913109"/>
    <lineage>
        <taxon>Bacteria</taxon>
        <taxon>Pseudomonadati</taxon>
        <taxon>Campylobacterota</taxon>
        <taxon>Epsilonproteobacteria</taxon>
        <taxon>Campylobacterales</taxon>
        <taxon>Arcobacteraceae</taxon>
        <taxon>Arcobacter</taxon>
    </lineage>
</organism>
<dbReference type="CDD" id="cd07067">
    <property type="entry name" value="HP_PGM_like"/>
    <property type="match status" value="1"/>
</dbReference>
<dbReference type="SUPFAM" id="SSF53254">
    <property type="entry name" value="Phosphoglycerate mutase-like"/>
    <property type="match status" value="1"/>
</dbReference>
<dbReference type="PANTHER" id="PTHR47623">
    <property type="entry name" value="OS09G0287300 PROTEIN"/>
    <property type="match status" value="1"/>
</dbReference>
<accession>A0A347U864</accession>
<evidence type="ECO:0000256" key="1">
    <source>
        <dbReference type="PIRSR" id="PIRSR613078-2"/>
    </source>
</evidence>
<dbReference type="AlphaFoldDB" id="A0A347U864"/>
<evidence type="ECO:0000313" key="5">
    <source>
        <dbReference type="Proteomes" id="UP000290588"/>
    </source>
</evidence>
<evidence type="ECO:0000313" key="2">
    <source>
        <dbReference type="EMBL" id="AXX95042.1"/>
    </source>
</evidence>
<dbReference type="InterPro" id="IPR029033">
    <property type="entry name" value="His_PPase_superfam"/>
</dbReference>
<sequence length="163" mass="18633">MKKLFLIRHAKSSWEDLRLDDFDRPLNKRGEKDAPFMAELLKEKNIIPDLIISSPSLRTKLTAEIIAEKIGFIDKISFDKTIYEAPLSSLKKVVHNIDNSFNTIFFIGHNPGLCDLANSLCDLEIENIPTCAIVEIDFDTNSWKDISKENSTLISFESPKKYK</sequence>
<proteinExistence type="predicted"/>
<reference evidence="3 5" key="1">
    <citation type="submission" date="2017-09" db="EMBL/GenBank/DDBJ databases">
        <title>Genomics of the genus Arcobacter.</title>
        <authorList>
            <person name="Perez-Cataluna A."/>
            <person name="Figueras M.J."/>
            <person name="Salas-Masso N."/>
        </authorList>
    </citation>
    <scope>NUCLEOTIDE SEQUENCE [LARGE SCALE GENOMIC DNA]</scope>
    <source>
        <strain evidence="3 5">CECT 7837</strain>
    </source>
</reference>
<dbReference type="Gene3D" id="3.40.50.1240">
    <property type="entry name" value="Phosphoglycerate mutase-like"/>
    <property type="match status" value="1"/>
</dbReference>
<name>A0A347U864_9BACT</name>
<dbReference type="Pfam" id="PF00300">
    <property type="entry name" value="His_Phos_1"/>
    <property type="match status" value="1"/>
</dbReference>
<dbReference type="EMBL" id="NXIG01000007">
    <property type="protein sequence ID" value="RXI30364.1"/>
    <property type="molecule type" value="Genomic_DNA"/>
</dbReference>
<dbReference type="InterPro" id="IPR013078">
    <property type="entry name" value="His_Pase_superF_clade-1"/>
</dbReference>
<dbReference type="PANTHER" id="PTHR47623:SF1">
    <property type="entry name" value="OS09G0287300 PROTEIN"/>
    <property type="match status" value="1"/>
</dbReference>
<keyword evidence="4" id="KW-1185">Reference proteome</keyword>
<dbReference type="RefSeq" id="WP_118917235.1">
    <property type="nucleotide sequence ID" value="NZ_CP032097.1"/>
</dbReference>
<dbReference type="Proteomes" id="UP000290588">
    <property type="component" value="Unassembled WGS sequence"/>
</dbReference>
<gene>
    <name evidence="2" type="primary">sixA2</name>
    <name evidence="2" type="ORF">AELL_1379</name>
    <name evidence="3" type="ORF">CP962_08430</name>
</gene>
<dbReference type="OrthoDB" id="9810154at2"/>
<evidence type="ECO:0000313" key="4">
    <source>
        <dbReference type="Proteomes" id="UP000262582"/>
    </source>
</evidence>
<protein>
    <submittedName>
        <fullName evidence="3">Phosphohistidine phosphatase</fullName>
    </submittedName>
</protein>
<dbReference type="Proteomes" id="UP000262582">
    <property type="component" value="Chromosome"/>
</dbReference>
<evidence type="ECO:0000313" key="3">
    <source>
        <dbReference type="EMBL" id="RXI30364.1"/>
    </source>
</evidence>
<dbReference type="EMBL" id="CP032097">
    <property type="protein sequence ID" value="AXX95042.1"/>
    <property type="molecule type" value="Genomic_DNA"/>
</dbReference>